<protein>
    <submittedName>
        <fullName evidence="7">AcrR family transcriptional regulator</fullName>
    </submittedName>
</protein>
<dbReference type="RefSeq" id="WP_179532092.1">
    <property type="nucleotide sequence ID" value="NZ_BAAAPP010000008.1"/>
</dbReference>
<sequence length="247" mass="25643">MSAVDPTDAGGASAGPGPGPGAGPATGAGVGATSPGPPPGRRERHKRSTRQALEEAALVLFARDGFDATTVEAIAERAEVSPRTFFRYFAAKEEVLDMGWAERRERLARLVREAPADADDLAAAVSALQGIAIDFEAERHRVTLRAAAVATSSALRGRTTDTLTAWEITLARGLAARRGLGEPDEQAGVAAAVAVALWRWAIRQWAGTPGAGTPGTAGPAPDAPGGVPLRELLQRATGHLTDRPTDY</sequence>
<dbReference type="EMBL" id="JACBZI010000001">
    <property type="protein sequence ID" value="NYI11398.1"/>
    <property type="molecule type" value="Genomic_DNA"/>
</dbReference>
<dbReference type="PROSITE" id="PS50977">
    <property type="entry name" value="HTH_TETR_2"/>
    <property type="match status" value="1"/>
</dbReference>
<dbReference type="AlphaFoldDB" id="A0A7Y9YFT5"/>
<dbReference type="PANTHER" id="PTHR30055">
    <property type="entry name" value="HTH-TYPE TRANSCRIPTIONAL REGULATOR RUTR"/>
    <property type="match status" value="1"/>
</dbReference>
<evidence type="ECO:0000256" key="1">
    <source>
        <dbReference type="ARBA" id="ARBA00023015"/>
    </source>
</evidence>
<accession>A0A7Y9YFT5</accession>
<organism evidence="7 8">
    <name type="scientific">Nocardioides marinus</name>
    <dbReference type="NCBI Taxonomy" id="374514"/>
    <lineage>
        <taxon>Bacteria</taxon>
        <taxon>Bacillati</taxon>
        <taxon>Actinomycetota</taxon>
        <taxon>Actinomycetes</taxon>
        <taxon>Propionibacteriales</taxon>
        <taxon>Nocardioidaceae</taxon>
        <taxon>Nocardioides</taxon>
    </lineage>
</organism>
<keyword evidence="2 4" id="KW-0238">DNA-binding</keyword>
<evidence type="ECO:0000313" key="7">
    <source>
        <dbReference type="EMBL" id="NYI11398.1"/>
    </source>
</evidence>
<dbReference type="PANTHER" id="PTHR30055:SF238">
    <property type="entry name" value="MYCOFACTOCIN BIOSYNTHESIS TRANSCRIPTIONAL REGULATOR MFTR-RELATED"/>
    <property type="match status" value="1"/>
</dbReference>
<keyword evidence="1" id="KW-0805">Transcription regulation</keyword>
<feature type="region of interest" description="Disordered" evidence="5">
    <location>
        <begin position="208"/>
        <end position="247"/>
    </location>
</feature>
<comment type="caution">
    <text evidence="7">The sequence shown here is derived from an EMBL/GenBank/DDBJ whole genome shotgun (WGS) entry which is preliminary data.</text>
</comment>
<evidence type="ECO:0000256" key="5">
    <source>
        <dbReference type="SAM" id="MobiDB-lite"/>
    </source>
</evidence>
<dbReference type="SUPFAM" id="SSF46689">
    <property type="entry name" value="Homeodomain-like"/>
    <property type="match status" value="1"/>
</dbReference>
<evidence type="ECO:0000313" key="8">
    <source>
        <dbReference type="Proteomes" id="UP000537326"/>
    </source>
</evidence>
<name>A0A7Y9YFT5_9ACTN</name>
<dbReference type="PROSITE" id="PS01081">
    <property type="entry name" value="HTH_TETR_1"/>
    <property type="match status" value="1"/>
</dbReference>
<gene>
    <name evidence="7" type="ORF">BKA05_002913</name>
</gene>
<dbReference type="InterPro" id="IPR009057">
    <property type="entry name" value="Homeodomain-like_sf"/>
</dbReference>
<dbReference type="GO" id="GO:0000976">
    <property type="term" value="F:transcription cis-regulatory region binding"/>
    <property type="evidence" value="ECO:0007669"/>
    <property type="project" value="TreeGrafter"/>
</dbReference>
<feature type="domain" description="HTH tetR-type" evidence="6">
    <location>
        <begin position="47"/>
        <end position="107"/>
    </location>
</feature>
<dbReference type="Proteomes" id="UP000537326">
    <property type="component" value="Unassembled WGS sequence"/>
</dbReference>
<keyword evidence="8" id="KW-1185">Reference proteome</keyword>
<proteinExistence type="predicted"/>
<dbReference type="InterPro" id="IPR023772">
    <property type="entry name" value="DNA-bd_HTH_TetR-type_CS"/>
</dbReference>
<dbReference type="Pfam" id="PF00440">
    <property type="entry name" value="TetR_N"/>
    <property type="match status" value="1"/>
</dbReference>
<feature type="compositionally biased region" description="Gly residues" evidence="5">
    <location>
        <begin position="12"/>
        <end position="30"/>
    </location>
</feature>
<reference evidence="7 8" key="1">
    <citation type="submission" date="2020-07" db="EMBL/GenBank/DDBJ databases">
        <title>Sequencing the genomes of 1000 actinobacteria strains.</title>
        <authorList>
            <person name="Klenk H.-P."/>
        </authorList>
    </citation>
    <scope>NUCLEOTIDE SEQUENCE [LARGE SCALE GENOMIC DNA]</scope>
    <source>
        <strain evidence="7 8">DSM 18248</strain>
    </source>
</reference>
<evidence type="ECO:0000259" key="6">
    <source>
        <dbReference type="PROSITE" id="PS50977"/>
    </source>
</evidence>
<dbReference type="PRINTS" id="PR00455">
    <property type="entry name" value="HTHTETR"/>
</dbReference>
<evidence type="ECO:0000256" key="3">
    <source>
        <dbReference type="ARBA" id="ARBA00023163"/>
    </source>
</evidence>
<feature type="region of interest" description="Disordered" evidence="5">
    <location>
        <begin position="1"/>
        <end position="49"/>
    </location>
</feature>
<dbReference type="GO" id="GO:0003700">
    <property type="term" value="F:DNA-binding transcription factor activity"/>
    <property type="evidence" value="ECO:0007669"/>
    <property type="project" value="TreeGrafter"/>
</dbReference>
<dbReference type="InterPro" id="IPR050109">
    <property type="entry name" value="HTH-type_TetR-like_transc_reg"/>
</dbReference>
<feature type="DNA-binding region" description="H-T-H motif" evidence="4">
    <location>
        <begin position="70"/>
        <end position="89"/>
    </location>
</feature>
<dbReference type="Gene3D" id="1.10.357.10">
    <property type="entry name" value="Tetracycline Repressor, domain 2"/>
    <property type="match status" value="1"/>
</dbReference>
<dbReference type="InterPro" id="IPR001647">
    <property type="entry name" value="HTH_TetR"/>
</dbReference>
<evidence type="ECO:0000256" key="4">
    <source>
        <dbReference type="PROSITE-ProRule" id="PRU00335"/>
    </source>
</evidence>
<feature type="compositionally biased region" description="Low complexity" evidence="5">
    <location>
        <begin position="216"/>
        <end position="226"/>
    </location>
</feature>
<keyword evidence="3" id="KW-0804">Transcription</keyword>
<evidence type="ECO:0000256" key="2">
    <source>
        <dbReference type="ARBA" id="ARBA00023125"/>
    </source>
</evidence>